<feature type="binding site" evidence="9">
    <location>
        <begin position="83"/>
        <end position="84"/>
    </location>
    <ligand>
        <name>5-phospho-alpha-D-ribose 1-diphosphate</name>
        <dbReference type="ChEBI" id="CHEBI:58017"/>
    </ligand>
</feature>
<dbReference type="InterPro" id="IPR000312">
    <property type="entry name" value="Glycosyl_Trfase_fam3"/>
</dbReference>
<sequence>MLKQFIEIIDTGTSLTSEQAEQALSIIMDGNADNNQIEHLLLSLSNKGEHITELVGFAKAMRAHSISVNLDNSNLLDTCGTGGDGGNIFNISTAVAFVAAAAGIPVAKHGNRAVSGKSGSVDVLEALGINIQLDQLQSQHIFNETNLVFLFAQQHHPTMKYVAPIRKKLQRRTIFNMVGPLTNPAGASYQIIGVYSESLAEQLGEALLELGGKQALIVHSHSGLDELSIDGANTIVEIRNGELRKYTITPEEVGLQKGPLCEVSGGSAKENAETIVDVFRGTNKGVDRDMLVFNAGAALYIADKCKSIAEGVQLVEMLLDSKQVYKKYQQYKQLSNQFIGTEGAIS</sequence>
<evidence type="ECO:0000256" key="1">
    <source>
        <dbReference type="ARBA" id="ARBA00004907"/>
    </source>
</evidence>
<keyword evidence="13" id="KW-1185">Reference proteome</keyword>
<dbReference type="GO" id="GO:0000162">
    <property type="term" value="P:L-tryptophan biosynthetic process"/>
    <property type="evidence" value="ECO:0007669"/>
    <property type="project" value="UniProtKB-UniRule"/>
</dbReference>
<comment type="similarity">
    <text evidence="9">Belongs to the anthranilate phosphoribosyltransferase family.</text>
</comment>
<feature type="binding site" evidence="9">
    <location>
        <begin position="90"/>
        <end position="93"/>
    </location>
    <ligand>
        <name>5-phospho-alpha-D-ribose 1-diphosphate</name>
        <dbReference type="ChEBI" id="CHEBI:58017"/>
    </ligand>
</feature>
<comment type="caution">
    <text evidence="12">The sequence shown here is derived from an EMBL/GenBank/DDBJ whole genome shotgun (WGS) entry which is preliminary data.</text>
</comment>
<feature type="binding site" evidence="9">
    <location>
        <position position="226"/>
    </location>
    <ligand>
        <name>Mg(2+)</name>
        <dbReference type="ChEBI" id="CHEBI:18420"/>
        <label>1</label>
    </ligand>
</feature>
<dbReference type="Pfam" id="PF02885">
    <property type="entry name" value="Glycos_trans_3N"/>
    <property type="match status" value="1"/>
</dbReference>
<evidence type="ECO:0000256" key="4">
    <source>
        <dbReference type="ARBA" id="ARBA00022679"/>
    </source>
</evidence>
<protein>
    <recommendedName>
        <fullName evidence="9">Anthranilate phosphoribosyltransferase</fullName>
        <ecNumber evidence="9">2.4.2.18</ecNumber>
    </recommendedName>
</protein>
<dbReference type="GO" id="GO:0004048">
    <property type="term" value="F:anthranilate phosphoribosyltransferase activity"/>
    <property type="evidence" value="ECO:0007669"/>
    <property type="project" value="UniProtKB-UniRule"/>
</dbReference>
<evidence type="ECO:0000259" key="10">
    <source>
        <dbReference type="Pfam" id="PF00591"/>
    </source>
</evidence>
<keyword evidence="9" id="KW-0479">Metal-binding</keyword>
<comment type="similarity">
    <text evidence="8">In the C-terminal section; belongs to the anthranilate phosphoribosyltransferase family.</text>
</comment>
<evidence type="ECO:0000256" key="8">
    <source>
        <dbReference type="ARBA" id="ARBA00061188"/>
    </source>
</evidence>
<evidence type="ECO:0000259" key="11">
    <source>
        <dbReference type="Pfam" id="PF02885"/>
    </source>
</evidence>
<keyword evidence="2 9" id="KW-0028">Amino-acid biosynthesis</keyword>
<dbReference type="GO" id="GO:0005829">
    <property type="term" value="C:cytosol"/>
    <property type="evidence" value="ECO:0007669"/>
    <property type="project" value="TreeGrafter"/>
</dbReference>
<comment type="cofactor">
    <cofactor evidence="9">
        <name>Mg(2+)</name>
        <dbReference type="ChEBI" id="CHEBI:18420"/>
    </cofactor>
    <text evidence="9">Binds 2 magnesium ions per monomer.</text>
</comment>
<keyword evidence="9" id="KW-0460">Magnesium</keyword>
<proteinExistence type="inferred from homology"/>
<keyword evidence="3 9" id="KW-0328">Glycosyltransferase</keyword>
<evidence type="ECO:0000256" key="7">
    <source>
        <dbReference type="ARBA" id="ARBA00052328"/>
    </source>
</evidence>
<comment type="caution">
    <text evidence="9">Lacks conserved residue(s) required for the propagation of feature annotation.</text>
</comment>
<dbReference type="AlphaFoldDB" id="A0A1E5G6B6"/>
<feature type="domain" description="Glycosyl transferase family 3 N-terminal" evidence="11">
    <location>
        <begin position="4"/>
        <end position="65"/>
    </location>
</feature>
<dbReference type="NCBIfam" id="TIGR01245">
    <property type="entry name" value="trpD"/>
    <property type="match status" value="1"/>
</dbReference>
<comment type="pathway">
    <text evidence="1 9">Amino-acid biosynthesis; L-tryptophan biosynthesis; L-tryptophan from chorismate: step 2/5.</text>
</comment>
<dbReference type="UniPathway" id="UPA00035">
    <property type="reaction ID" value="UER00041"/>
</dbReference>
<feature type="domain" description="Glycosyl transferase family 3" evidence="10">
    <location>
        <begin position="73"/>
        <end position="321"/>
    </location>
</feature>
<evidence type="ECO:0000313" key="12">
    <source>
        <dbReference type="EMBL" id="OEF98716.1"/>
    </source>
</evidence>
<feature type="binding site" evidence="9">
    <location>
        <begin position="108"/>
        <end position="116"/>
    </location>
    <ligand>
        <name>5-phospho-alpha-D-ribose 1-diphosphate</name>
        <dbReference type="ChEBI" id="CHEBI:58017"/>
    </ligand>
</feature>
<name>A0A1E5G6B6_9FIRM</name>
<feature type="binding site" evidence="9">
    <location>
        <position position="166"/>
    </location>
    <ligand>
        <name>anthranilate</name>
        <dbReference type="ChEBI" id="CHEBI:16567"/>
        <label>2</label>
    </ligand>
</feature>
<accession>A0A1E5G6B6</accession>
<evidence type="ECO:0000256" key="5">
    <source>
        <dbReference type="ARBA" id="ARBA00022822"/>
    </source>
</evidence>
<evidence type="ECO:0000313" key="13">
    <source>
        <dbReference type="Proteomes" id="UP000094296"/>
    </source>
</evidence>
<dbReference type="InterPro" id="IPR017459">
    <property type="entry name" value="Glycosyl_Trfase_fam3_N_dom"/>
</dbReference>
<dbReference type="SUPFAM" id="SSF52418">
    <property type="entry name" value="Nucleoside phosphorylase/phosphoribosyltransferase catalytic domain"/>
    <property type="match status" value="1"/>
</dbReference>
<dbReference type="PANTHER" id="PTHR43285:SF2">
    <property type="entry name" value="ANTHRANILATE PHOSPHORIBOSYLTRANSFERASE"/>
    <property type="match status" value="1"/>
</dbReference>
<keyword evidence="5 9" id="KW-0822">Tryptophan biosynthesis</keyword>
<dbReference type="InterPro" id="IPR036320">
    <property type="entry name" value="Glycosyl_Trfase_fam3_N_dom_sf"/>
</dbReference>
<dbReference type="OrthoDB" id="9806430at2"/>
<dbReference type="InterPro" id="IPR035902">
    <property type="entry name" value="Nuc_phospho_transferase"/>
</dbReference>
<evidence type="ECO:0000256" key="2">
    <source>
        <dbReference type="ARBA" id="ARBA00022605"/>
    </source>
</evidence>
<comment type="subunit">
    <text evidence="9">Homodimer.</text>
</comment>
<dbReference type="EC" id="2.4.2.18" evidence="9"/>
<evidence type="ECO:0000256" key="9">
    <source>
        <dbReference type="HAMAP-Rule" id="MF_00211"/>
    </source>
</evidence>
<keyword evidence="6 9" id="KW-0057">Aromatic amino acid biosynthesis</keyword>
<dbReference type="Gene3D" id="3.40.1030.10">
    <property type="entry name" value="Nucleoside phosphorylase/phosphoribosyltransferase catalytic domain"/>
    <property type="match status" value="1"/>
</dbReference>
<feature type="binding site" evidence="9">
    <location>
        <position position="80"/>
    </location>
    <ligand>
        <name>5-phospho-alpha-D-ribose 1-diphosphate</name>
        <dbReference type="ChEBI" id="CHEBI:58017"/>
    </ligand>
</feature>
<dbReference type="EMBL" id="MIJE01000001">
    <property type="protein sequence ID" value="OEF98716.1"/>
    <property type="molecule type" value="Genomic_DNA"/>
</dbReference>
<dbReference type="HAMAP" id="MF_00211">
    <property type="entry name" value="TrpD"/>
    <property type="match status" value="1"/>
</dbReference>
<dbReference type="STRING" id="766136.BHF68_03390"/>
<feature type="binding site" evidence="9">
    <location>
        <position position="225"/>
    </location>
    <ligand>
        <name>Mg(2+)</name>
        <dbReference type="ChEBI" id="CHEBI:18420"/>
        <label>2</label>
    </ligand>
</feature>
<dbReference type="SUPFAM" id="SSF47648">
    <property type="entry name" value="Nucleoside phosphorylase/phosphoribosyltransferase N-terminal domain"/>
    <property type="match status" value="1"/>
</dbReference>
<feature type="binding site" evidence="9">
    <location>
        <position position="120"/>
    </location>
    <ligand>
        <name>5-phospho-alpha-D-ribose 1-diphosphate</name>
        <dbReference type="ChEBI" id="CHEBI:58017"/>
    </ligand>
</feature>
<dbReference type="GO" id="GO:0000287">
    <property type="term" value="F:magnesium ion binding"/>
    <property type="evidence" value="ECO:0007669"/>
    <property type="project" value="UniProtKB-UniRule"/>
</dbReference>
<dbReference type="Gene3D" id="1.20.970.10">
    <property type="entry name" value="Transferase, Pyrimidine Nucleoside Phosphorylase, Chain C"/>
    <property type="match status" value="1"/>
</dbReference>
<keyword evidence="4 9" id="KW-0808">Transferase</keyword>
<dbReference type="RefSeq" id="WP_069642208.1">
    <property type="nucleotide sequence ID" value="NZ_MIJE01000001.1"/>
</dbReference>
<dbReference type="InterPro" id="IPR005940">
    <property type="entry name" value="Anthranilate_Pribosyl_Tfrase"/>
</dbReference>
<comment type="function">
    <text evidence="9">Catalyzes the transfer of the phosphoribosyl group of 5-phosphorylribose-1-pyrophosphate (PRPP) to anthranilate to yield N-(5'-phosphoribosyl)-anthranilate (PRA).</text>
</comment>
<feature type="binding site" evidence="9">
    <location>
        <position position="111"/>
    </location>
    <ligand>
        <name>anthranilate</name>
        <dbReference type="ChEBI" id="CHEBI:16567"/>
        <label>1</label>
    </ligand>
</feature>
<comment type="catalytic activity">
    <reaction evidence="7 9">
        <text>N-(5-phospho-beta-D-ribosyl)anthranilate + diphosphate = 5-phospho-alpha-D-ribose 1-diphosphate + anthranilate</text>
        <dbReference type="Rhea" id="RHEA:11768"/>
        <dbReference type="ChEBI" id="CHEBI:16567"/>
        <dbReference type="ChEBI" id="CHEBI:18277"/>
        <dbReference type="ChEBI" id="CHEBI:33019"/>
        <dbReference type="ChEBI" id="CHEBI:58017"/>
        <dbReference type="EC" id="2.4.2.18"/>
    </reaction>
</comment>
<feature type="binding site" evidence="9">
    <location>
        <position position="226"/>
    </location>
    <ligand>
        <name>Mg(2+)</name>
        <dbReference type="ChEBI" id="CHEBI:18420"/>
        <label>2</label>
    </ligand>
</feature>
<evidence type="ECO:0000256" key="3">
    <source>
        <dbReference type="ARBA" id="ARBA00022676"/>
    </source>
</evidence>
<dbReference type="PANTHER" id="PTHR43285">
    <property type="entry name" value="ANTHRANILATE PHOSPHORIBOSYLTRANSFERASE"/>
    <property type="match status" value="1"/>
</dbReference>
<feature type="binding site" evidence="9">
    <location>
        <position position="92"/>
    </location>
    <ligand>
        <name>Mg(2+)</name>
        <dbReference type="ChEBI" id="CHEBI:18420"/>
        <label>1</label>
    </ligand>
</feature>
<gene>
    <name evidence="9" type="primary">trpD</name>
    <name evidence="12" type="ORF">BHF68_03390</name>
</gene>
<dbReference type="FunFam" id="3.40.1030.10:FF:000002">
    <property type="entry name" value="Anthranilate phosphoribosyltransferase"/>
    <property type="match status" value="1"/>
</dbReference>
<dbReference type="Proteomes" id="UP000094296">
    <property type="component" value="Unassembled WGS sequence"/>
</dbReference>
<organism evidence="12 13">
    <name type="scientific">Desulfuribacillus alkaliarsenatis</name>
    <dbReference type="NCBI Taxonomy" id="766136"/>
    <lineage>
        <taxon>Bacteria</taxon>
        <taxon>Bacillati</taxon>
        <taxon>Bacillota</taxon>
        <taxon>Desulfuribacillia</taxon>
        <taxon>Desulfuribacillales</taxon>
        <taxon>Desulfuribacillaceae</taxon>
        <taxon>Desulfuribacillus</taxon>
    </lineage>
</organism>
<reference evidence="12 13" key="1">
    <citation type="submission" date="2016-09" db="EMBL/GenBank/DDBJ databases">
        <title>Draft genome sequence for the type strain of Desulfuribacillus alkaliarsenatis AHT28, an obligately anaerobic, sulfidogenic bacterium isolated from Russian soda lake sediments.</title>
        <authorList>
            <person name="Abin C.A."/>
            <person name="Hollibaugh J.T."/>
        </authorList>
    </citation>
    <scope>NUCLEOTIDE SEQUENCE [LARGE SCALE GENOMIC DNA]</scope>
    <source>
        <strain evidence="12 13">AHT28</strain>
    </source>
</reference>
<feature type="binding site" evidence="9">
    <location>
        <position position="80"/>
    </location>
    <ligand>
        <name>anthranilate</name>
        <dbReference type="ChEBI" id="CHEBI:16567"/>
        <label>1</label>
    </ligand>
</feature>
<dbReference type="Pfam" id="PF00591">
    <property type="entry name" value="Glycos_transf_3"/>
    <property type="match status" value="1"/>
</dbReference>
<evidence type="ECO:0000256" key="6">
    <source>
        <dbReference type="ARBA" id="ARBA00023141"/>
    </source>
</evidence>